<feature type="chain" id="PRO_5045853580" description="PKD domain-containing protein" evidence="1">
    <location>
        <begin position="22"/>
        <end position="516"/>
    </location>
</feature>
<dbReference type="InterPro" id="IPR008979">
    <property type="entry name" value="Galactose-bd-like_sf"/>
</dbReference>
<dbReference type="CDD" id="cd00146">
    <property type="entry name" value="PKD"/>
    <property type="match status" value="1"/>
</dbReference>
<keyword evidence="1" id="KW-0732">Signal</keyword>
<dbReference type="InterPro" id="IPR035986">
    <property type="entry name" value="PKD_dom_sf"/>
</dbReference>
<reference evidence="2 3" key="1">
    <citation type="submission" date="2020-02" db="EMBL/GenBank/DDBJ databases">
        <authorList>
            <person name="Chen W.-M."/>
        </authorList>
    </citation>
    <scope>NUCLEOTIDE SEQUENCE [LARGE SCALE GENOMIC DNA]</scope>
    <source>
        <strain evidence="2 3">TWA-26</strain>
    </source>
</reference>
<dbReference type="InterPro" id="IPR013783">
    <property type="entry name" value="Ig-like_fold"/>
</dbReference>
<dbReference type="Gene3D" id="2.60.40.10">
    <property type="entry name" value="Immunoglobulins"/>
    <property type="match status" value="1"/>
</dbReference>
<keyword evidence="3" id="KW-1185">Reference proteome</keyword>
<organism evidence="2 3">
    <name type="scientific">Flavobacterium celericrescens</name>
    <dbReference type="NCBI Taxonomy" id="2709780"/>
    <lineage>
        <taxon>Bacteria</taxon>
        <taxon>Pseudomonadati</taxon>
        <taxon>Bacteroidota</taxon>
        <taxon>Flavobacteriia</taxon>
        <taxon>Flavobacteriales</taxon>
        <taxon>Flavobacteriaceae</taxon>
        <taxon>Flavobacterium</taxon>
    </lineage>
</organism>
<accession>A0ABX0IAN0</accession>
<dbReference type="RefSeq" id="WP_166236175.1">
    <property type="nucleotide sequence ID" value="NZ_JAAJBV010000003.1"/>
</dbReference>
<dbReference type="Proteomes" id="UP000761423">
    <property type="component" value="Unassembled WGS sequence"/>
</dbReference>
<dbReference type="Gene3D" id="2.60.120.260">
    <property type="entry name" value="Galactose-binding domain-like"/>
    <property type="match status" value="2"/>
</dbReference>
<dbReference type="SUPFAM" id="SSF49785">
    <property type="entry name" value="Galactose-binding domain-like"/>
    <property type="match status" value="1"/>
</dbReference>
<proteinExistence type="predicted"/>
<evidence type="ECO:0008006" key="4">
    <source>
        <dbReference type="Google" id="ProtNLM"/>
    </source>
</evidence>
<name>A0ABX0IAN0_9FLAO</name>
<dbReference type="SUPFAM" id="SSF49299">
    <property type="entry name" value="PKD domain"/>
    <property type="match status" value="1"/>
</dbReference>
<feature type="signal peptide" evidence="1">
    <location>
        <begin position="1"/>
        <end position="21"/>
    </location>
</feature>
<dbReference type="PROSITE" id="PS51257">
    <property type="entry name" value="PROKAR_LIPOPROTEIN"/>
    <property type="match status" value="1"/>
</dbReference>
<sequence length="516" mass="55740">MKNFKLIISLFVLTFFVGCSNEDENVNLDGVNAPTNISALMTIKQDNSGKVTILPRGEGVTQYEVYFGDGTVDPAIINPGGSVIHTYAEGVYQVKIVGMAINGEKTEVTQELTVSFLPPTNLNVTIAHVPGDNMSISVQATADLETYFQAYFGEDPNQVPVDFMQGETISHTYTNVGTYTVTVVALSGGVATTQYQENITISNPVLLPVTFESSTLNYAFTNFGGANTVVASNPDISAGNGSANVARLTKNNGAEVWAGSFFELGAPIDFSTMQKIKIKAWSPQSGIVVKMKLENLADPNINTEVDVTNSIANGWEELVFDFTGVNNANNYQRIVLFFNFGNNGTGLNYYFDDIELTTGAETVVLPLTFQSSTLTYTFTDFGGAVASVVNNPDASGINTSSKVGQLVKTNGAQVWAGSYIELASPINFATMQKIKMKVWSPQAGIVVKMKLENFANSSINTELDVTTTVANGWEELTYDFTGIVNANNYQRLVVFFDFGNAGTGATYYFDDVQLSN</sequence>
<protein>
    <recommendedName>
        <fullName evidence="4">PKD domain-containing protein</fullName>
    </recommendedName>
</protein>
<evidence type="ECO:0000313" key="2">
    <source>
        <dbReference type="EMBL" id="NHM04174.1"/>
    </source>
</evidence>
<dbReference type="EMBL" id="JAAJBV010000003">
    <property type="protein sequence ID" value="NHM04174.1"/>
    <property type="molecule type" value="Genomic_DNA"/>
</dbReference>
<gene>
    <name evidence="2" type="ORF">G4L40_05580</name>
</gene>
<evidence type="ECO:0000313" key="3">
    <source>
        <dbReference type="Proteomes" id="UP000761423"/>
    </source>
</evidence>
<evidence type="ECO:0000256" key="1">
    <source>
        <dbReference type="SAM" id="SignalP"/>
    </source>
</evidence>
<comment type="caution">
    <text evidence="2">The sequence shown here is derived from an EMBL/GenBank/DDBJ whole genome shotgun (WGS) entry which is preliminary data.</text>
</comment>